<dbReference type="InterPro" id="IPR002843">
    <property type="entry name" value="ATPase_V0-cplx_csu/dsu"/>
</dbReference>
<evidence type="ECO:0000313" key="4">
    <source>
        <dbReference type="EMBL" id="MSS77541.1"/>
    </source>
</evidence>
<sequence>MDREQFIRASVTTRVYEKNLLTSNNIQRLVDSSNLSEAISLLNDSSYGEFMKDINRNEEYEKALLSMLKESYKKIRKISPDKNLIVFLEEKYNFHNLKVLVKELIQDADYSTAYMDIGTIDLSAIKKAIKSDFKTFDDVYITYAQNALDLYEDTKDPQDIDLSLDRNFYQKLLIDAKNLAFDSLVDFTRQRIDLVNLKSLLRIKGQNQSIDLLKKALIDGGFINKNNFILGFNQDMGLLANFFINEKTYPLVKKALDSKDLKEATRMIEKAIDDYLLDFAKDSKKVSYGPEVMLGYLINREMEIKNLRIILVAKQNMLSREFIEERLRNLYV</sequence>
<dbReference type="PANTHER" id="PTHR38682">
    <property type="entry name" value="V-TYPE ATP SYNTHASE SUBUNIT C"/>
    <property type="match status" value="1"/>
</dbReference>
<dbReference type="PANTHER" id="PTHR38682:SF1">
    <property type="entry name" value="V-TYPE ATP SYNTHASE SUBUNIT C"/>
    <property type="match status" value="1"/>
</dbReference>
<evidence type="ECO:0000256" key="2">
    <source>
        <dbReference type="ARBA" id="ARBA00022448"/>
    </source>
</evidence>
<comment type="similarity">
    <text evidence="1">Belongs to the V-ATPase V0D/AC39 subunit family.</text>
</comment>
<proteinExistence type="inferred from homology"/>
<dbReference type="Gene3D" id="1.20.1690.10">
    <property type="entry name" value="V-type ATP synthase subunit C domain"/>
    <property type="match status" value="2"/>
</dbReference>
<dbReference type="InterPro" id="IPR050873">
    <property type="entry name" value="V-ATPase_V0D/AC39_subunit"/>
</dbReference>
<keyword evidence="2" id="KW-0813">Transport</keyword>
<dbReference type="SUPFAM" id="SSF103486">
    <property type="entry name" value="V-type ATP synthase subunit C"/>
    <property type="match status" value="1"/>
</dbReference>
<dbReference type="GO" id="GO:0046961">
    <property type="term" value="F:proton-transporting ATPase activity, rotational mechanism"/>
    <property type="evidence" value="ECO:0007669"/>
    <property type="project" value="InterPro"/>
</dbReference>
<protein>
    <submittedName>
        <fullName evidence="4">V-type ATP synthase subunit C</fullName>
    </submittedName>
</protein>
<dbReference type="InterPro" id="IPR036079">
    <property type="entry name" value="ATPase_csu/dsu_sf"/>
</dbReference>
<organism evidence="4 5">
    <name type="scientific">Anaerococcus porci</name>
    <dbReference type="NCBI Taxonomy" id="2652269"/>
    <lineage>
        <taxon>Bacteria</taxon>
        <taxon>Bacillati</taxon>
        <taxon>Bacillota</taxon>
        <taxon>Tissierellia</taxon>
        <taxon>Tissierellales</taxon>
        <taxon>Peptoniphilaceae</taxon>
        <taxon>Anaerococcus</taxon>
    </lineage>
</organism>
<keyword evidence="5" id="KW-1185">Reference proteome</keyword>
<dbReference type="AlphaFoldDB" id="A0A6N7VF85"/>
<reference evidence="4 5" key="1">
    <citation type="submission" date="2019-08" db="EMBL/GenBank/DDBJ databases">
        <title>In-depth cultivation of the pig gut microbiome towards novel bacterial diversity and tailored functional studies.</title>
        <authorList>
            <person name="Wylensek D."/>
            <person name="Hitch T.C.A."/>
            <person name="Clavel T."/>
        </authorList>
    </citation>
    <scope>NUCLEOTIDE SEQUENCE [LARGE SCALE GENOMIC DNA]</scope>
    <source>
        <strain evidence="4 5">WCA-380-WT-2B</strain>
    </source>
</reference>
<dbReference type="InterPro" id="IPR035067">
    <property type="entry name" value="V-type_ATPase_csu/dsu"/>
</dbReference>
<dbReference type="Gene3D" id="1.10.132.50">
    <property type="entry name" value="ATP synthase (C/AC39) subunit, domain 3"/>
    <property type="match status" value="1"/>
</dbReference>
<dbReference type="Pfam" id="PF01992">
    <property type="entry name" value="vATP-synt_AC39"/>
    <property type="match status" value="1"/>
</dbReference>
<dbReference type="EMBL" id="VULQ01000003">
    <property type="protein sequence ID" value="MSS77541.1"/>
    <property type="molecule type" value="Genomic_DNA"/>
</dbReference>
<dbReference type="InterPro" id="IPR044911">
    <property type="entry name" value="V-type_ATPase_csu/dsu_dom_3"/>
</dbReference>
<keyword evidence="3" id="KW-0406">Ion transport</keyword>
<dbReference type="Proteomes" id="UP000441925">
    <property type="component" value="Unassembled WGS sequence"/>
</dbReference>
<evidence type="ECO:0000256" key="1">
    <source>
        <dbReference type="ARBA" id="ARBA00006709"/>
    </source>
</evidence>
<comment type="caution">
    <text evidence="4">The sequence shown here is derived from an EMBL/GenBank/DDBJ whole genome shotgun (WGS) entry which is preliminary data.</text>
</comment>
<dbReference type="RefSeq" id="WP_154539771.1">
    <property type="nucleotide sequence ID" value="NZ_VULQ01000003.1"/>
</dbReference>
<accession>A0A6N7VF85</accession>
<evidence type="ECO:0000313" key="5">
    <source>
        <dbReference type="Proteomes" id="UP000441925"/>
    </source>
</evidence>
<name>A0A6N7VF85_9FIRM</name>
<evidence type="ECO:0000256" key="3">
    <source>
        <dbReference type="ARBA" id="ARBA00023065"/>
    </source>
</evidence>
<dbReference type="NCBIfam" id="NF002266">
    <property type="entry name" value="PRK01198.1-2"/>
    <property type="match status" value="1"/>
</dbReference>
<gene>
    <name evidence="4" type="ORF">FYJ26_03815</name>
</gene>